<organism evidence="2 3">
    <name type="scientific">Strigomonas culicis</name>
    <dbReference type="NCBI Taxonomy" id="28005"/>
    <lineage>
        <taxon>Eukaryota</taxon>
        <taxon>Discoba</taxon>
        <taxon>Euglenozoa</taxon>
        <taxon>Kinetoplastea</taxon>
        <taxon>Metakinetoplastina</taxon>
        <taxon>Trypanosomatida</taxon>
        <taxon>Trypanosomatidae</taxon>
        <taxon>Strigomonadinae</taxon>
        <taxon>Strigomonas</taxon>
    </lineage>
</organism>
<sequence>MTLQRKGTKRGRRGNKKTWCHAGARQPFIWRCPSGTGPKRTASSSPPPRGSPRRHPSALTARHTIEPAGMGRVGHSTESTIFASRQEERQRREPRVAAQHLV</sequence>
<keyword evidence="3" id="KW-1185">Reference proteome</keyword>
<feature type="compositionally biased region" description="Basic and acidic residues" evidence="1">
    <location>
        <begin position="85"/>
        <end position="95"/>
    </location>
</feature>
<name>S9ULL5_9TRYP</name>
<dbReference type="Proteomes" id="UP000015354">
    <property type="component" value="Unassembled WGS sequence"/>
</dbReference>
<feature type="region of interest" description="Disordered" evidence="1">
    <location>
        <begin position="1"/>
        <end position="102"/>
    </location>
</feature>
<accession>S9ULL5</accession>
<feature type="compositionally biased region" description="Basic residues" evidence="1">
    <location>
        <begin position="1"/>
        <end position="19"/>
    </location>
</feature>
<evidence type="ECO:0000313" key="3">
    <source>
        <dbReference type="Proteomes" id="UP000015354"/>
    </source>
</evidence>
<dbReference type="EMBL" id="ATMH01011953">
    <property type="protein sequence ID" value="EPY15566.1"/>
    <property type="molecule type" value="Genomic_DNA"/>
</dbReference>
<dbReference type="AlphaFoldDB" id="S9ULL5"/>
<evidence type="ECO:0000256" key="1">
    <source>
        <dbReference type="SAM" id="MobiDB-lite"/>
    </source>
</evidence>
<reference evidence="2 3" key="1">
    <citation type="journal article" date="2013" name="PLoS ONE">
        <title>Predicting the Proteins of Angomonas deanei, Strigomonas culicis and Their Respective Endosymbionts Reveals New Aspects of the Trypanosomatidae Family.</title>
        <authorList>
            <person name="Motta M.C."/>
            <person name="Martins A.C."/>
            <person name="de Souza S.S."/>
            <person name="Catta-Preta C.M."/>
            <person name="Silva R."/>
            <person name="Klein C.C."/>
            <person name="de Almeida L.G."/>
            <person name="de Lima Cunha O."/>
            <person name="Ciapina L.P."/>
            <person name="Brocchi M."/>
            <person name="Colabardini A.C."/>
            <person name="de Araujo Lima B."/>
            <person name="Machado C.R."/>
            <person name="de Almeida Soares C.M."/>
            <person name="Probst C.M."/>
            <person name="de Menezes C.B."/>
            <person name="Thompson C.E."/>
            <person name="Bartholomeu D.C."/>
            <person name="Gradia D.F."/>
            <person name="Pavoni D.P."/>
            <person name="Grisard E.C."/>
            <person name="Fantinatti-Garboggini F."/>
            <person name="Marchini F.K."/>
            <person name="Rodrigues-Luiz G.F."/>
            <person name="Wagner G."/>
            <person name="Goldman G.H."/>
            <person name="Fietto J.L."/>
            <person name="Elias M.C."/>
            <person name="Goldman M.H."/>
            <person name="Sagot M.F."/>
            <person name="Pereira M."/>
            <person name="Stoco P.H."/>
            <person name="de Mendonca-Neto R.P."/>
            <person name="Teixeira S.M."/>
            <person name="Maciel T.E."/>
            <person name="de Oliveira Mendes T.A."/>
            <person name="Urmenyi T.P."/>
            <person name="de Souza W."/>
            <person name="Schenkman S."/>
            <person name="de Vasconcelos A.T."/>
        </authorList>
    </citation>
    <scope>NUCLEOTIDE SEQUENCE [LARGE SCALE GENOMIC DNA]</scope>
</reference>
<proteinExistence type="predicted"/>
<evidence type="ECO:0000313" key="2">
    <source>
        <dbReference type="EMBL" id="EPY15566.1"/>
    </source>
</evidence>
<gene>
    <name evidence="2" type="ORF">STCU_11926</name>
</gene>
<protein>
    <submittedName>
        <fullName evidence="2">Uncharacterized protein</fullName>
    </submittedName>
</protein>
<comment type="caution">
    <text evidence="2">The sequence shown here is derived from an EMBL/GenBank/DDBJ whole genome shotgun (WGS) entry which is preliminary data.</text>
</comment>